<sequence length="169" mass="19463">MKKVTKYIFFSLLILLIINGCSSNNNEKNTTNEDIFQYKGTLTGDNSAVTNIIGQLKHSENFNKVSLQTNTEPYGMTLTYNEFDASMIEKEYKETAIYNATFLFALIDNAERITFVFANGEYKITKEELQNWYGKKLSEFTNEVDMKSLIQEQLEDGNKVNQLVSEMVR</sequence>
<dbReference type="InterPro" id="IPR032250">
    <property type="entry name" value="DUF4825"/>
</dbReference>
<dbReference type="OrthoDB" id="2352542at2"/>
<name>A0A265N579_9BACI</name>
<evidence type="ECO:0000313" key="4">
    <source>
        <dbReference type="Proteomes" id="UP000216498"/>
    </source>
</evidence>
<feature type="chain" id="PRO_5039517243" evidence="1">
    <location>
        <begin position="28"/>
        <end position="169"/>
    </location>
</feature>
<keyword evidence="4" id="KW-1185">Reference proteome</keyword>
<dbReference type="EMBL" id="NPMS01000017">
    <property type="protein sequence ID" value="OZU87005.1"/>
    <property type="molecule type" value="Genomic_DNA"/>
</dbReference>
<dbReference type="Pfam" id="PF16107">
    <property type="entry name" value="DUF4825"/>
    <property type="match status" value="1"/>
</dbReference>
<dbReference type="Proteomes" id="UP000216498">
    <property type="component" value="Unassembled WGS sequence"/>
</dbReference>
<protein>
    <submittedName>
        <fullName evidence="3">DUF4825 domain-containing protein</fullName>
    </submittedName>
</protein>
<proteinExistence type="predicted"/>
<feature type="signal peptide" evidence="1">
    <location>
        <begin position="1"/>
        <end position="27"/>
    </location>
</feature>
<accession>A0A265N579</accession>
<feature type="domain" description="DUF4825" evidence="2">
    <location>
        <begin position="36"/>
        <end position="124"/>
    </location>
</feature>
<evidence type="ECO:0000259" key="2">
    <source>
        <dbReference type="Pfam" id="PF16107"/>
    </source>
</evidence>
<comment type="caution">
    <text evidence="3">The sequence shown here is derived from an EMBL/GenBank/DDBJ whole genome shotgun (WGS) entry which is preliminary data.</text>
</comment>
<organism evidence="3 4">
    <name type="scientific">Virgibacillus indicus</name>
    <dbReference type="NCBI Taxonomy" id="2024554"/>
    <lineage>
        <taxon>Bacteria</taxon>
        <taxon>Bacillati</taxon>
        <taxon>Bacillota</taxon>
        <taxon>Bacilli</taxon>
        <taxon>Bacillales</taxon>
        <taxon>Bacillaceae</taxon>
        <taxon>Virgibacillus</taxon>
    </lineage>
</organism>
<reference evidence="3 4" key="1">
    <citation type="submission" date="2017-08" db="EMBL/GenBank/DDBJ databases">
        <title>Virgibacillus indicus sp. nov. and Virgibacillus profoundi sp. nov, two moderately halophilic bacteria isolated from marine sediment by using the Microfluidic Streak Plate.</title>
        <authorList>
            <person name="Xu B."/>
            <person name="Hu B."/>
            <person name="Wang J."/>
            <person name="Zhu Y."/>
            <person name="Huang L."/>
            <person name="Du W."/>
            <person name="Huang Y."/>
        </authorList>
    </citation>
    <scope>NUCLEOTIDE SEQUENCE [LARGE SCALE GENOMIC DNA]</scope>
    <source>
        <strain evidence="3 4">IO3-P2-C2</strain>
    </source>
</reference>
<evidence type="ECO:0000256" key="1">
    <source>
        <dbReference type="SAM" id="SignalP"/>
    </source>
</evidence>
<evidence type="ECO:0000313" key="3">
    <source>
        <dbReference type="EMBL" id="OZU87005.1"/>
    </source>
</evidence>
<gene>
    <name evidence="3" type="ORF">CIL03_18875</name>
</gene>
<dbReference type="RefSeq" id="WP_094887426.1">
    <property type="nucleotide sequence ID" value="NZ_NPMS01000017.1"/>
</dbReference>
<dbReference type="AlphaFoldDB" id="A0A265N579"/>
<keyword evidence="1" id="KW-0732">Signal</keyword>